<dbReference type="InterPro" id="IPR017972">
    <property type="entry name" value="Cyt_P450_CS"/>
</dbReference>
<dbReference type="Proteomes" id="UP001322277">
    <property type="component" value="Chromosome 3"/>
</dbReference>
<sequence length="518" mass="57825">MAIFSTAGGWLQANLPAIFTIPLLLLLSGLFYRPAFPKGAPKRSTEDWPIFGSPRFFSEHGDFNLRGLARTAINNFSFYLGKHQVVSIGAKGRMTYFDSNALNAGEGYATLFTGTPQRQSPAKKARDSGEYQSKFGKTIILLLKKTYLSRRTPVMAADVRGSMERLLTKAAHSSAVMKPFEDIYRIVWQQTNRLVGADEVANSPEQLNRVLCLFEDIAEGASPLRVMFPMIPTLQHVKRMVAGARLHGILQGFVDGRRASGRKEDDALQFLIDAGENPAGITEFIAGGLFAGQLNTGVNAAWLLIYLATNEKWYKEIRKEVESALLRHGADEAGGAKSALETLSRFSLEDWTGEFPMIDLCLKETIRFQLPGTFCRKNTSGKHLPISGSDEIIPKDAYVPPAIQVFLTDNCHFNSDIYSRPLSWDPGRYLEGRAEDKKEPHAYLGWGVGRHSCLGMVAAQMEVTMVVAFFFALFDFQLLDDQGKHTIPDRNRFGAGRPRDWNPRLQYKLRYPENAVKA</sequence>
<keyword evidence="6 8" id="KW-0503">Monooxygenase</keyword>
<dbReference type="GO" id="GO:0005506">
    <property type="term" value="F:iron ion binding"/>
    <property type="evidence" value="ECO:0007669"/>
    <property type="project" value="InterPro"/>
</dbReference>
<evidence type="ECO:0000313" key="11">
    <source>
        <dbReference type="Proteomes" id="UP001322277"/>
    </source>
</evidence>
<keyword evidence="5 7" id="KW-0408">Iron</keyword>
<keyword evidence="11" id="KW-1185">Reference proteome</keyword>
<reference evidence="11" key="1">
    <citation type="journal article" date="2023" name="bioRxiv">
        <title>Complete genome of the Medicago anthracnose fungus, Colletotrichum destructivum, reveals a mini-chromosome-like region within a core chromosome.</title>
        <authorList>
            <person name="Lapalu N."/>
            <person name="Simon A."/>
            <person name="Lu A."/>
            <person name="Plaumann P.-L."/>
            <person name="Amselem J."/>
            <person name="Pigne S."/>
            <person name="Auger A."/>
            <person name="Koch C."/>
            <person name="Dallery J.-F."/>
            <person name="O'Connell R.J."/>
        </authorList>
    </citation>
    <scope>NUCLEOTIDE SEQUENCE [LARGE SCALE GENOMIC DNA]</scope>
    <source>
        <strain evidence="11">CBS 520.97</strain>
    </source>
</reference>
<dbReference type="Pfam" id="PF00067">
    <property type="entry name" value="p450"/>
    <property type="match status" value="1"/>
</dbReference>
<dbReference type="PANTHER" id="PTHR24304:SF2">
    <property type="entry name" value="24-HYDROXYCHOLESTEROL 7-ALPHA-HYDROXYLASE"/>
    <property type="match status" value="1"/>
</dbReference>
<dbReference type="PRINTS" id="PR00465">
    <property type="entry name" value="EP450IV"/>
</dbReference>
<evidence type="ECO:0000313" key="10">
    <source>
        <dbReference type="EMBL" id="WQF80831.1"/>
    </source>
</evidence>
<dbReference type="PROSITE" id="PS00086">
    <property type="entry name" value="CYTOCHROME_P450"/>
    <property type="match status" value="1"/>
</dbReference>
<keyword evidence="3 7" id="KW-0349">Heme</keyword>
<accession>A0AAX4ICU2</accession>
<evidence type="ECO:0000256" key="1">
    <source>
        <dbReference type="ARBA" id="ARBA00001971"/>
    </source>
</evidence>
<organism evidence="10 11">
    <name type="scientific">Colletotrichum destructivum</name>
    <dbReference type="NCBI Taxonomy" id="34406"/>
    <lineage>
        <taxon>Eukaryota</taxon>
        <taxon>Fungi</taxon>
        <taxon>Dikarya</taxon>
        <taxon>Ascomycota</taxon>
        <taxon>Pezizomycotina</taxon>
        <taxon>Sordariomycetes</taxon>
        <taxon>Hypocreomycetidae</taxon>
        <taxon>Glomerellales</taxon>
        <taxon>Glomerellaceae</taxon>
        <taxon>Colletotrichum</taxon>
        <taxon>Colletotrichum destructivum species complex</taxon>
    </lineage>
</organism>
<evidence type="ECO:0000256" key="9">
    <source>
        <dbReference type="SAM" id="Phobius"/>
    </source>
</evidence>
<keyword evidence="8" id="KW-0560">Oxidoreductase</keyword>
<protein>
    <submittedName>
        <fullName evidence="10">Cytochrome P450</fullName>
    </submittedName>
</protein>
<dbReference type="InterPro" id="IPR002403">
    <property type="entry name" value="Cyt_P450_E_grp-IV"/>
</dbReference>
<dbReference type="GeneID" id="87942348"/>
<name>A0AAX4ICU2_9PEZI</name>
<dbReference type="GO" id="GO:0016705">
    <property type="term" value="F:oxidoreductase activity, acting on paired donors, with incorporation or reduction of molecular oxygen"/>
    <property type="evidence" value="ECO:0007669"/>
    <property type="project" value="InterPro"/>
</dbReference>
<dbReference type="InterPro" id="IPR001128">
    <property type="entry name" value="Cyt_P450"/>
</dbReference>
<evidence type="ECO:0000256" key="4">
    <source>
        <dbReference type="ARBA" id="ARBA00022723"/>
    </source>
</evidence>
<evidence type="ECO:0000256" key="8">
    <source>
        <dbReference type="RuleBase" id="RU000461"/>
    </source>
</evidence>
<dbReference type="InterPro" id="IPR050529">
    <property type="entry name" value="CYP450_sterol_14alpha_dmase"/>
</dbReference>
<comment type="similarity">
    <text evidence="2 8">Belongs to the cytochrome P450 family.</text>
</comment>
<evidence type="ECO:0000256" key="2">
    <source>
        <dbReference type="ARBA" id="ARBA00010617"/>
    </source>
</evidence>
<gene>
    <name evidence="10" type="ORF">CDEST_05845</name>
</gene>
<evidence type="ECO:0000256" key="5">
    <source>
        <dbReference type="ARBA" id="ARBA00023004"/>
    </source>
</evidence>
<evidence type="ECO:0000256" key="7">
    <source>
        <dbReference type="PIRSR" id="PIRSR602403-1"/>
    </source>
</evidence>
<dbReference type="GO" id="GO:0020037">
    <property type="term" value="F:heme binding"/>
    <property type="evidence" value="ECO:0007669"/>
    <property type="project" value="InterPro"/>
</dbReference>
<dbReference type="KEGG" id="cdet:87942348"/>
<comment type="cofactor">
    <cofactor evidence="1 7">
        <name>heme</name>
        <dbReference type="ChEBI" id="CHEBI:30413"/>
    </cofactor>
</comment>
<feature type="binding site" description="axial binding residue" evidence="7">
    <location>
        <position position="453"/>
    </location>
    <ligand>
        <name>heme</name>
        <dbReference type="ChEBI" id="CHEBI:30413"/>
    </ligand>
    <ligandPart>
        <name>Fe</name>
        <dbReference type="ChEBI" id="CHEBI:18248"/>
    </ligandPart>
</feature>
<dbReference type="AlphaFoldDB" id="A0AAX4ICU2"/>
<dbReference type="GO" id="GO:0004497">
    <property type="term" value="F:monooxygenase activity"/>
    <property type="evidence" value="ECO:0007669"/>
    <property type="project" value="UniProtKB-KW"/>
</dbReference>
<dbReference type="PANTHER" id="PTHR24304">
    <property type="entry name" value="CYTOCHROME P450 FAMILY 7"/>
    <property type="match status" value="1"/>
</dbReference>
<feature type="transmembrane region" description="Helical" evidence="9">
    <location>
        <begin position="13"/>
        <end position="32"/>
    </location>
</feature>
<keyword evidence="9" id="KW-0472">Membrane</keyword>
<dbReference type="SUPFAM" id="SSF48264">
    <property type="entry name" value="Cytochrome P450"/>
    <property type="match status" value="1"/>
</dbReference>
<keyword evidence="4 7" id="KW-0479">Metal-binding</keyword>
<dbReference type="RefSeq" id="XP_062778055.1">
    <property type="nucleotide sequence ID" value="XM_062922004.1"/>
</dbReference>
<evidence type="ECO:0000256" key="6">
    <source>
        <dbReference type="ARBA" id="ARBA00023033"/>
    </source>
</evidence>
<keyword evidence="9" id="KW-1133">Transmembrane helix</keyword>
<proteinExistence type="inferred from homology"/>
<dbReference type="Gene3D" id="1.10.630.10">
    <property type="entry name" value="Cytochrome P450"/>
    <property type="match status" value="1"/>
</dbReference>
<keyword evidence="9" id="KW-0812">Transmembrane</keyword>
<evidence type="ECO:0000256" key="3">
    <source>
        <dbReference type="ARBA" id="ARBA00022617"/>
    </source>
</evidence>
<dbReference type="InterPro" id="IPR036396">
    <property type="entry name" value="Cyt_P450_sf"/>
</dbReference>
<dbReference type="EMBL" id="CP137307">
    <property type="protein sequence ID" value="WQF80831.1"/>
    <property type="molecule type" value="Genomic_DNA"/>
</dbReference>